<dbReference type="InterPro" id="IPR003593">
    <property type="entry name" value="AAA+_ATPase"/>
</dbReference>
<dbReference type="STRING" id="1216932.CM240_2630"/>
<dbReference type="InterPro" id="IPR027417">
    <property type="entry name" value="P-loop_NTPase"/>
</dbReference>
<dbReference type="PANTHER" id="PTHR42788">
    <property type="entry name" value="TAURINE IMPORT ATP-BINDING PROTEIN-RELATED"/>
    <property type="match status" value="1"/>
</dbReference>
<evidence type="ECO:0000256" key="1">
    <source>
        <dbReference type="ARBA" id="ARBA00022448"/>
    </source>
</evidence>
<dbReference type="InterPro" id="IPR017871">
    <property type="entry name" value="ABC_transporter-like_CS"/>
</dbReference>
<dbReference type="PROSITE" id="PS50893">
    <property type="entry name" value="ABC_TRANSPORTER_2"/>
    <property type="match status" value="1"/>
</dbReference>
<dbReference type="AlphaFoldDB" id="W6S1J6"/>
<dbReference type="EMBL" id="HG917868">
    <property type="protein sequence ID" value="CDM69754.1"/>
    <property type="molecule type" value="Genomic_DNA"/>
</dbReference>
<dbReference type="GO" id="GO:0005524">
    <property type="term" value="F:ATP binding"/>
    <property type="evidence" value="ECO:0007669"/>
    <property type="project" value="UniProtKB-KW"/>
</dbReference>
<evidence type="ECO:0000259" key="4">
    <source>
        <dbReference type="PROSITE" id="PS50893"/>
    </source>
</evidence>
<dbReference type="Proteomes" id="UP000019426">
    <property type="component" value="Chromosome M2/40_rep1"/>
</dbReference>
<evidence type="ECO:0000313" key="5">
    <source>
        <dbReference type="EMBL" id="CDM69754.1"/>
    </source>
</evidence>
<dbReference type="InterPro" id="IPR050166">
    <property type="entry name" value="ABC_transporter_ATP-bind"/>
</dbReference>
<keyword evidence="1" id="KW-0813">Transport</keyword>
<proteinExistence type="predicted"/>
<gene>
    <name evidence="5" type="primary">ytlC</name>
    <name evidence="5" type="ORF">CM240_2630</name>
</gene>
<evidence type="ECO:0000313" key="6">
    <source>
        <dbReference type="Proteomes" id="UP000019426"/>
    </source>
</evidence>
<dbReference type="EC" id="3.6.3.-" evidence="5"/>
<dbReference type="PROSITE" id="PS00211">
    <property type="entry name" value="ABC_TRANSPORTER_1"/>
    <property type="match status" value="1"/>
</dbReference>
<name>W6S1J6_9CLOT</name>
<keyword evidence="5" id="KW-0378">Hydrolase</keyword>
<evidence type="ECO:0000256" key="3">
    <source>
        <dbReference type="ARBA" id="ARBA00022840"/>
    </source>
</evidence>
<reference evidence="5 6" key="1">
    <citation type="submission" date="2013-11" db="EMBL/GenBank/DDBJ databases">
        <title>Complete genome sequence of Clostridum sp. M2/40.</title>
        <authorList>
            <person name="Wibberg D."/>
            <person name="Puehler A."/>
            <person name="Schlueter A."/>
        </authorList>
    </citation>
    <scope>NUCLEOTIDE SEQUENCE [LARGE SCALE GENOMIC DNA]</scope>
    <source>
        <strain evidence="6">M2/40</strain>
    </source>
</reference>
<dbReference type="PATRIC" id="fig|1216932.3.peg.2597"/>
<dbReference type="PANTHER" id="PTHR42788:SF21">
    <property type="entry name" value="ABC TRANSPORTER ATP-BINDING PROTEIN"/>
    <property type="match status" value="1"/>
</dbReference>
<dbReference type="OrthoDB" id="9801958at2"/>
<dbReference type="Pfam" id="PF00005">
    <property type="entry name" value="ABC_tran"/>
    <property type="match status" value="1"/>
</dbReference>
<sequence length="254" mass="29167">MTRLKVEKLTKNYHTLSGETEALKDISFEVNEGEFISIVGPSGCGKSTILNIIAKLIDKSSGNITLNGEEIKKGTDKIGYMFQKDNLFDWLTVWENVTLGLKIKKSINRVNLIKVENLLRSYELYDFKDSYPRELSGGMRQRVALIRTLALSPELLILDEPFSALDYVTRISVSDEIYSIIRKENKTALMVTHDIGEAITTSDRVIILSSRPSKIKKVLDIYYDEEYDTPFKRREAVQYKDYFNTVWKELDNGE</sequence>
<dbReference type="GO" id="GO:0016887">
    <property type="term" value="F:ATP hydrolysis activity"/>
    <property type="evidence" value="ECO:0007669"/>
    <property type="project" value="InterPro"/>
</dbReference>
<dbReference type="CDD" id="cd03293">
    <property type="entry name" value="ABC_NrtD_SsuB_transporters"/>
    <property type="match status" value="1"/>
</dbReference>
<dbReference type="RefSeq" id="WP_044039541.1">
    <property type="nucleotide sequence ID" value="NZ_HG917868.1"/>
</dbReference>
<dbReference type="SMART" id="SM00382">
    <property type="entry name" value="AAA"/>
    <property type="match status" value="1"/>
</dbReference>
<keyword evidence="2" id="KW-0547">Nucleotide-binding</keyword>
<dbReference type="HOGENOM" id="CLU_000604_1_22_9"/>
<dbReference type="InterPro" id="IPR003439">
    <property type="entry name" value="ABC_transporter-like_ATP-bd"/>
</dbReference>
<protein>
    <submittedName>
        <fullName evidence="5">Putative ABC transporter ATP-binding protein YtlC</fullName>
        <ecNumber evidence="5">3.6.3.-</ecNumber>
    </submittedName>
</protein>
<dbReference type="eggNOG" id="COG1116">
    <property type="taxonomic scope" value="Bacteria"/>
</dbReference>
<organism evidence="5 6">
    <name type="scientific">Clostridium bornimense</name>
    <dbReference type="NCBI Taxonomy" id="1216932"/>
    <lineage>
        <taxon>Bacteria</taxon>
        <taxon>Bacillati</taxon>
        <taxon>Bacillota</taxon>
        <taxon>Clostridia</taxon>
        <taxon>Eubacteriales</taxon>
        <taxon>Clostridiaceae</taxon>
        <taxon>Clostridium</taxon>
    </lineage>
</organism>
<evidence type="ECO:0000256" key="2">
    <source>
        <dbReference type="ARBA" id="ARBA00022741"/>
    </source>
</evidence>
<feature type="domain" description="ABC transporter" evidence="4">
    <location>
        <begin position="4"/>
        <end position="235"/>
    </location>
</feature>
<keyword evidence="6" id="KW-1185">Reference proteome</keyword>
<dbReference type="Gene3D" id="3.40.50.300">
    <property type="entry name" value="P-loop containing nucleotide triphosphate hydrolases"/>
    <property type="match status" value="1"/>
</dbReference>
<dbReference type="KEGG" id="clt:CM240_2630"/>
<dbReference type="SUPFAM" id="SSF52540">
    <property type="entry name" value="P-loop containing nucleoside triphosphate hydrolases"/>
    <property type="match status" value="1"/>
</dbReference>
<keyword evidence="3 5" id="KW-0067">ATP-binding</keyword>
<accession>W6S1J6</accession>